<dbReference type="GeneTree" id="ENSGT00940000158186"/>
<dbReference type="GO" id="GO:1905146">
    <property type="term" value="P:lysosomal protein catabolic process"/>
    <property type="evidence" value="ECO:0007669"/>
    <property type="project" value="Ensembl"/>
</dbReference>
<dbReference type="GO" id="GO:1904669">
    <property type="term" value="P:ATP export"/>
    <property type="evidence" value="ECO:0007669"/>
    <property type="project" value="Ensembl"/>
</dbReference>
<dbReference type="GO" id="GO:0005347">
    <property type="term" value="F:ATP transmembrane transporter activity"/>
    <property type="evidence" value="ECO:0007669"/>
    <property type="project" value="Ensembl"/>
</dbReference>
<dbReference type="GO" id="GO:0098594">
    <property type="term" value="C:mucin granule"/>
    <property type="evidence" value="ECO:0007669"/>
    <property type="project" value="Ensembl"/>
</dbReference>
<comment type="subcellular location">
    <subcellularLocation>
        <location evidence="1">Membrane</location>
        <topology evidence="1">Multi-pass membrane protein</topology>
    </subcellularLocation>
</comment>
<dbReference type="InterPro" id="IPR050382">
    <property type="entry name" value="MFS_Na/Anion_cotransporter"/>
</dbReference>
<gene>
    <name evidence="6" type="primary">SLC17A9</name>
</gene>
<feature type="transmembrane region" description="Helical" evidence="5">
    <location>
        <begin position="283"/>
        <end position="305"/>
    </location>
</feature>
<keyword evidence="7" id="KW-1185">Reference proteome</keyword>
<dbReference type="AlphaFoldDB" id="A0A8D0HF03"/>
<dbReference type="OMA" id="LITFWMP"/>
<dbReference type="GO" id="GO:0001409">
    <property type="term" value="F:guanine nucleotide transmembrane transporter activity"/>
    <property type="evidence" value="ECO:0007669"/>
    <property type="project" value="Ensembl"/>
</dbReference>
<feature type="transmembrane region" description="Helical" evidence="5">
    <location>
        <begin position="157"/>
        <end position="176"/>
    </location>
</feature>
<dbReference type="SUPFAM" id="SSF103473">
    <property type="entry name" value="MFS general substrate transporter"/>
    <property type="match status" value="1"/>
</dbReference>
<evidence type="ECO:0000313" key="6">
    <source>
        <dbReference type="Ensembl" id="ENSSPUP00000019577.1"/>
    </source>
</evidence>
<dbReference type="InterPro" id="IPR044777">
    <property type="entry name" value="SLC17A9-like"/>
</dbReference>
<proteinExistence type="predicted"/>
<feature type="transmembrane region" description="Helical" evidence="5">
    <location>
        <begin position="209"/>
        <end position="231"/>
    </location>
</feature>
<feature type="transmembrane region" description="Helical" evidence="5">
    <location>
        <begin position="92"/>
        <end position="114"/>
    </location>
</feature>
<keyword evidence="2 5" id="KW-0812">Transmembrane</keyword>
<dbReference type="GO" id="GO:0160042">
    <property type="term" value="F:purine nucleotide uniporter activity"/>
    <property type="evidence" value="ECO:0007669"/>
    <property type="project" value="Ensembl"/>
</dbReference>
<dbReference type="InterPro" id="IPR011701">
    <property type="entry name" value="MFS"/>
</dbReference>
<sequence>GLAHGGRGRTHRGGKRGITPPESRIWIVMLLLGTCLLYCARVTMPICVVAMSNHFDWDKKQSGIVLSSFFWGYCLTKIIGGHLSDRYQNIDLLFIQIVYPTGGVYFPALASLFSQKVRESERAFTCSTVGTGSQFGTLVIGGVGSLLLEWYGWESVFYFSGLLTLLWVYCMCKYLLNEKEIIIPLGDLAKSLSLSKKAKVPWKQLFKKAPVWAVIVAQLSTGSTFFTLLSWLPTFFKETFPESKGWVFNVVPWLVAIPTSLFSGFLSDHLISQGYKTITVRKFMQVVGSGVSSIFALCMGHTSSFCKAIVFASKAMYKHCGLMRFFSSLFTGVANTGGDLLGVLCVYLAGHLIETTNSWISVFNLVATVNFLGLCTFLIFGEAQRVDTDSTYVDL</sequence>
<evidence type="ECO:0000256" key="3">
    <source>
        <dbReference type="ARBA" id="ARBA00022989"/>
    </source>
</evidence>
<dbReference type="CDD" id="cd17380">
    <property type="entry name" value="MFS_SLC17A9_like"/>
    <property type="match status" value="1"/>
</dbReference>
<dbReference type="Proteomes" id="UP000694392">
    <property type="component" value="Unplaced"/>
</dbReference>
<dbReference type="Pfam" id="PF07690">
    <property type="entry name" value="MFS_1"/>
    <property type="match status" value="1"/>
</dbReference>
<dbReference type="GO" id="GO:0005765">
    <property type="term" value="C:lysosomal membrane"/>
    <property type="evidence" value="ECO:0007669"/>
    <property type="project" value="Ensembl"/>
</dbReference>
<feature type="transmembrane region" description="Helical" evidence="5">
    <location>
        <begin position="325"/>
        <end position="350"/>
    </location>
</feature>
<reference evidence="6" key="2">
    <citation type="submission" date="2025-09" db="UniProtKB">
        <authorList>
            <consortium name="Ensembl"/>
        </authorList>
    </citation>
    <scope>IDENTIFICATION</scope>
</reference>
<keyword evidence="3 5" id="KW-1133">Transmembrane helix</keyword>
<evidence type="ECO:0000256" key="2">
    <source>
        <dbReference type="ARBA" id="ARBA00022692"/>
    </source>
</evidence>
<feature type="transmembrane region" description="Helical" evidence="5">
    <location>
        <begin position="251"/>
        <end position="271"/>
    </location>
</feature>
<dbReference type="GO" id="GO:0015217">
    <property type="term" value="F:ADP transmembrane transporter activity"/>
    <property type="evidence" value="ECO:0007669"/>
    <property type="project" value="Ensembl"/>
</dbReference>
<reference evidence="6" key="1">
    <citation type="submission" date="2025-08" db="UniProtKB">
        <authorList>
            <consortium name="Ensembl"/>
        </authorList>
    </citation>
    <scope>IDENTIFICATION</scope>
</reference>
<evidence type="ECO:0000256" key="5">
    <source>
        <dbReference type="SAM" id="Phobius"/>
    </source>
</evidence>
<organism evidence="6 7">
    <name type="scientific">Sphenodon punctatus</name>
    <name type="common">Tuatara</name>
    <name type="synonym">Hatteria punctata</name>
    <dbReference type="NCBI Taxonomy" id="8508"/>
    <lineage>
        <taxon>Eukaryota</taxon>
        <taxon>Metazoa</taxon>
        <taxon>Chordata</taxon>
        <taxon>Craniata</taxon>
        <taxon>Vertebrata</taxon>
        <taxon>Euteleostomi</taxon>
        <taxon>Lepidosauria</taxon>
        <taxon>Sphenodontia</taxon>
        <taxon>Sphenodontidae</taxon>
        <taxon>Sphenodon</taxon>
    </lineage>
</organism>
<name>A0A8D0HF03_SPHPU</name>
<dbReference type="Ensembl" id="ENSSPUT00000020856.1">
    <property type="protein sequence ID" value="ENSSPUP00000019577.1"/>
    <property type="gene ID" value="ENSSPUG00000015070.1"/>
</dbReference>
<accession>A0A8D0HF03</accession>
<dbReference type="Gene3D" id="1.20.1250.20">
    <property type="entry name" value="MFS general substrate transporter like domains"/>
    <property type="match status" value="3"/>
</dbReference>
<dbReference type="FunFam" id="1.20.1250.20:FF:000150">
    <property type="entry name" value="Solute carrier family 17 member 9"/>
    <property type="match status" value="1"/>
</dbReference>
<dbReference type="InterPro" id="IPR036259">
    <property type="entry name" value="MFS_trans_sf"/>
</dbReference>
<dbReference type="GO" id="GO:0042584">
    <property type="term" value="C:chromaffin granule membrane"/>
    <property type="evidence" value="ECO:0007669"/>
    <property type="project" value="Ensembl"/>
</dbReference>
<keyword evidence="4 5" id="KW-0472">Membrane</keyword>
<dbReference type="PANTHER" id="PTHR11662">
    <property type="entry name" value="SOLUTE CARRIER FAMILY 17"/>
    <property type="match status" value="1"/>
</dbReference>
<feature type="transmembrane region" description="Helical" evidence="5">
    <location>
        <begin position="362"/>
        <end position="380"/>
    </location>
</feature>
<evidence type="ECO:0000256" key="1">
    <source>
        <dbReference type="ARBA" id="ARBA00004141"/>
    </source>
</evidence>
<feature type="transmembrane region" description="Helical" evidence="5">
    <location>
        <begin position="25"/>
        <end position="51"/>
    </location>
</feature>
<evidence type="ECO:0000256" key="4">
    <source>
        <dbReference type="ARBA" id="ARBA00023136"/>
    </source>
</evidence>
<dbReference type="GO" id="GO:0141013">
    <property type="term" value="P:purine nucleotide import into lysosome"/>
    <property type="evidence" value="ECO:0007669"/>
    <property type="project" value="Ensembl"/>
</dbReference>
<evidence type="ECO:0000313" key="7">
    <source>
        <dbReference type="Proteomes" id="UP000694392"/>
    </source>
</evidence>
<dbReference type="PANTHER" id="PTHR11662:SF279">
    <property type="entry name" value="VOLTAGE-GATED PURINE NUCLEOTIDE UNIPORTER SLC17A9"/>
    <property type="match status" value="1"/>
</dbReference>
<protein>
    <submittedName>
        <fullName evidence="6">Solute carrier family 17 member 9</fullName>
    </submittedName>
</protein>
<feature type="transmembrane region" description="Helical" evidence="5">
    <location>
        <begin position="63"/>
        <end position="80"/>
    </location>
</feature>